<dbReference type="InterPro" id="IPR000182">
    <property type="entry name" value="GNAT_dom"/>
</dbReference>
<evidence type="ECO:0000313" key="3">
    <source>
        <dbReference type="Proteomes" id="UP000774130"/>
    </source>
</evidence>
<feature type="domain" description="N-acetyltransferase" evidence="1">
    <location>
        <begin position="4"/>
        <end position="163"/>
    </location>
</feature>
<accession>A0ABS6TGH6</accession>
<dbReference type="RefSeq" id="WP_218327121.1">
    <property type="nucleotide sequence ID" value="NZ_JAHUZB010000006.1"/>
</dbReference>
<dbReference type="Proteomes" id="UP000774130">
    <property type="component" value="Unassembled WGS sequence"/>
</dbReference>
<proteinExistence type="predicted"/>
<keyword evidence="3" id="KW-1185">Reference proteome</keyword>
<sequence length="163" mass="18518">MTELIFKSYDPKNLSQMTDIWNEVLLAGDAFPGEELYYEIDFHEFLLEQTATTCLFIDDKLAGYYILHPNNIGRCSHIANASYCIVPEFRGQKLADPLVKYSLKEARELGFAGIQFNAVVVSNQAALKTYTKNDFKLIGTIPAGFLLKDGTYSDIQILYHQFK</sequence>
<dbReference type="EMBL" id="JAHUZB010000006">
    <property type="protein sequence ID" value="MBV7391914.1"/>
    <property type="molecule type" value="Genomic_DNA"/>
</dbReference>
<organism evidence="2 3">
    <name type="scientific">Enterococcus alishanensis</name>
    <dbReference type="NCBI Taxonomy" id="1303817"/>
    <lineage>
        <taxon>Bacteria</taxon>
        <taxon>Bacillati</taxon>
        <taxon>Bacillota</taxon>
        <taxon>Bacilli</taxon>
        <taxon>Lactobacillales</taxon>
        <taxon>Enterococcaceae</taxon>
        <taxon>Enterococcus</taxon>
    </lineage>
</organism>
<dbReference type="InterPro" id="IPR052742">
    <property type="entry name" value="Mito_N-acetyltransferase"/>
</dbReference>
<dbReference type="Pfam" id="PF00583">
    <property type="entry name" value="Acetyltransf_1"/>
    <property type="match status" value="1"/>
</dbReference>
<protein>
    <submittedName>
        <fullName evidence="2">GNAT family N-acetyltransferase</fullName>
    </submittedName>
</protein>
<dbReference type="PANTHER" id="PTHR43138">
    <property type="entry name" value="ACETYLTRANSFERASE, GNAT FAMILY"/>
    <property type="match status" value="1"/>
</dbReference>
<comment type="caution">
    <text evidence="2">The sequence shown here is derived from an EMBL/GenBank/DDBJ whole genome shotgun (WGS) entry which is preliminary data.</text>
</comment>
<gene>
    <name evidence="2" type="ORF">KUA55_14595</name>
</gene>
<evidence type="ECO:0000313" key="2">
    <source>
        <dbReference type="EMBL" id="MBV7391914.1"/>
    </source>
</evidence>
<name>A0ABS6TGH6_9ENTE</name>
<dbReference type="PANTHER" id="PTHR43138:SF1">
    <property type="entry name" value="N-ACETYLTRANSFERASE ACA1"/>
    <property type="match status" value="1"/>
</dbReference>
<evidence type="ECO:0000259" key="1">
    <source>
        <dbReference type="PROSITE" id="PS51186"/>
    </source>
</evidence>
<dbReference type="CDD" id="cd04301">
    <property type="entry name" value="NAT_SF"/>
    <property type="match status" value="1"/>
</dbReference>
<reference evidence="2 3" key="1">
    <citation type="submission" date="2021-06" db="EMBL/GenBank/DDBJ databases">
        <title>Enterococcus alishanensis sp. nov., a novel lactic acid bacterium isolated from fresh coffee beans.</title>
        <authorList>
            <person name="Chen Y.-S."/>
        </authorList>
    </citation>
    <scope>NUCLEOTIDE SEQUENCE [LARGE SCALE GENOMIC DNA]</scope>
    <source>
        <strain evidence="2 3">ALS3</strain>
    </source>
</reference>
<dbReference type="PROSITE" id="PS51186">
    <property type="entry name" value="GNAT"/>
    <property type="match status" value="1"/>
</dbReference>